<name>A0ABD1E0A2_HYPHA</name>
<sequence>MSQKEEKFTVQGGEPPVPVGATVITRAVPDRQPVTEVENTPTVDPMAVGGGTTTGKETEGPGLQVLESAYEEEMFAPSEGNIESNTCVLANIEINPTIRRSSLIRTPPDNLIRQNTYNLNKTDTRNESEDDTLDPSVLISEEVMEVKPNKKDGKRYRDKESPKEERTDKRSKWDQRVRAQSVGGIPSALMNLYEQSPKQGINRADTKIAKMSGMIDQLYIYITNLEKTMSGMYKPKQELKEVTTKLVKAANRLKQQESLGDVLQEVVAMSKLQEENETLKKELERIKKEREDEIMNQHTYTTMKQTTKYIHTLPKINTYTEYKNIVNNVWTEEVYTNTETRDGDIKNTKDQTTIVILSNKNDKDSNDKIPKIIKDRFPEILDMKEDISILEQESKIREKEREIIIKEQWSK</sequence>
<gene>
    <name evidence="3" type="ORF">ABEB36_015526</name>
</gene>
<dbReference type="EMBL" id="JBDJPC010000018">
    <property type="protein sequence ID" value="KAL1487771.1"/>
    <property type="molecule type" value="Genomic_DNA"/>
</dbReference>
<feature type="region of interest" description="Disordered" evidence="2">
    <location>
        <begin position="1"/>
        <end position="60"/>
    </location>
</feature>
<feature type="region of interest" description="Disordered" evidence="2">
    <location>
        <begin position="105"/>
        <end position="176"/>
    </location>
</feature>
<evidence type="ECO:0000256" key="1">
    <source>
        <dbReference type="SAM" id="Coils"/>
    </source>
</evidence>
<protein>
    <submittedName>
        <fullName evidence="3">Uncharacterized protein</fullName>
    </submittedName>
</protein>
<dbReference type="AlphaFoldDB" id="A0ABD1E0A2"/>
<dbReference type="Proteomes" id="UP001566132">
    <property type="component" value="Unassembled WGS sequence"/>
</dbReference>
<comment type="caution">
    <text evidence="3">The sequence shown here is derived from an EMBL/GenBank/DDBJ whole genome shotgun (WGS) entry which is preliminary data.</text>
</comment>
<proteinExistence type="predicted"/>
<evidence type="ECO:0000256" key="2">
    <source>
        <dbReference type="SAM" id="MobiDB-lite"/>
    </source>
</evidence>
<organism evidence="3 4">
    <name type="scientific">Hypothenemus hampei</name>
    <name type="common">Coffee berry borer</name>
    <dbReference type="NCBI Taxonomy" id="57062"/>
    <lineage>
        <taxon>Eukaryota</taxon>
        <taxon>Metazoa</taxon>
        <taxon>Ecdysozoa</taxon>
        <taxon>Arthropoda</taxon>
        <taxon>Hexapoda</taxon>
        <taxon>Insecta</taxon>
        <taxon>Pterygota</taxon>
        <taxon>Neoptera</taxon>
        <taxon>Endopterygota</taxon>
        <taxon>Coleoptera</taxon>
        <taxon>Polyphaga</taxon>
        <taxon>Cucujiformia</taxon>
        <taxon>Curculionidae</taxon>
        <taxon>Scolytinae</taxon>
        <taxon>Hypothenemus</taxon>
    </lineage>
</organism>
<evidence type="ECO:0000313" key="4">
    <source>
        <dbReference type="Proteomes" id="UP001566132"/>
    </source>
</evidence>
<feature type="compositionally biased region" description="Basic and acidic residues" evidence="2">
    <location>
        <begin position="144"/>
        <end position="176"/>
    </location>
</feature>
<feature type="coiled-coil region" evidence="1">
    <location>
        <begin position="236"/>
        <end position="296"/>
    </location>
</feature>
<accession>A0ABD1E0A2</accession>
<reference evidence="3 4" key="1">
    <citation type="submission" date="2024-05" db="EMBL/GenBank/DDBJ databases">
        <title>Genetic variation in Jamaican populations of the coffee berry borer (Hypothenemus hampei).</title>
        <authorList>
            <person name="Errbii M."/>
            <person name="Myrie A."/>
        </authorList>
    </citation>
    <scope>NUCLEOTIDE SEQUENCE [LARGE SCALE GENOMIC DNA]</scope>
    <source>
        <strain evidence="3">JA-Hopewell-2020-01-JO</strain>
        <tissue evidence="3">Whole body</tissue>
    </source>
</reference>
<keyword evidence="4" id="KW-1185">Reference proteome</keyword>
<keyword evidence="1" id="KW-0175">Coiled coil</keyword>
<evidence type="ECO:0000313" key="3">
    <source>
        <dbReference type="EMBL" id="KAL1487771.1"/>
    </source>
</evidence>
<feature type="compositionally biased region" description="Polar residues" evidence="2">
    <location>
        <begin position="112"/>
        <end position="121"/>
    </location>
</feature>